<dbReference type="GO" id="GO:0004497">
    <property type="term" value="F:monooxygenase activity"/>
    <property type="evidence" value="ECO:0007669"/>
    <property type="project" value="UniProtKB-KW"/>
</dbReference>
<dbReference type="SUPFAM" id="SSF54909">
    <property type="entry name" value="Dimeric alpha+beta barrel"/>
    <property type="match status" value="1"/>
</dbReference>
<proteinExistence type="predicted"/>
<dbReference type="InterPro" id="IPR007138">
    <property type="entry name" value="ABM_dom"/>
</dbReference>
<keyword evidence="2" id="KW-0560">Oxidoreductase</keyword>
<accession>A0A0H5NET2</accession>
<dbReference type="InterPro" id="IPR011008">
    <property type="entry name" value="Dimeric_a/b-barrel"/>
</dbReference>
<dbReference type="RefSeq" id="WP_060590041.1">
    <property type="nucleotide sequence ID" value="NZ_CP031418.1"/>
</dbReference>
<evidence type="ECO:0000259" key="1">
    <source>
        <dbReference type="PROSITE" id="PS51725"/>
    </source>
</evidence>
<dbReference type="KEGG" id="nfr:ERS450000_00331"/>
<dbReference type="PROSITE" id="PS51725">
    <property type="entry name" value="ABM"/>
    <property type="match status" value="1"/>
</dbReference>
<dbReference type="Pfam" id="PF03992">
    <property type="entry name" value="ABM"/>
    <property type="match status" value="1"/>
</dbReference>
<dbReference type="Gene3D" id="3.30.70.100">
    <property type="match status" value="1"/>
</dbReference>
<dbReference type="Proteomes" id="UP000057820">
    <property type="component" value="Chromosome 1"/>
</dbReference>
<reference evidence="3" key="1">
    <citation type="submission" date="2015-03" db="EMBL/GenBank/DDBJ databases">
        <authorList>
            <consortium name="Pathogen Informatics"/>
        </authorList>
    </citation>
    <scope>NUCLEOTIDE SEQUENCE [LARGE SCALE GENOMIC DNA]</scope>
    <source>
        <strain evidence="3">NCTC11134</strain>
    </source>
</reference>
<dbReference type="EMBL" id="LN868938">
    <property type="protein sequence ID" value="CRY73819.1"/>
    <property type="molecule type" value="Genomic_DNA"/>
</dbReference>
<name>A0A0H5NET2_NOCFR</name>
<dbReference type="AlphaFoldDB" id="A0A0H5NET2"/>
<keyword evidence="2" id="KW-0503">Monooxygenase</keyword>
<feature type="domain" description="ABM" evidence="1">
    <location>
        <begin position="3"/>
        <end position="96"/>
    </location>
</feature>
<organism evidence="2 3">
    <name type="scientific">Nocardia farcinica</name>
    <dbReference type="NCBI Taxonomy" id="37329"/>
    <lineage>
        <taxon>Bacteria</taxon>
        <taxon>Bacillati</taxon>
        <taxon>Actinomycetota</taxon>
        <taxon>Actinomycetes</taxon>
        <taxon>Mycobacteriales</taxon>
        <taxon>Nocardiaceae</taxon>
        <taxon>Nocardia</taxon>
    </lineage>
</organism>
<protein>
    <submittedName>
        <fullName evidence="2">Antibiotic biosynthesis monooxygenase</fullName>
    </submittedName>
</protein>
<gene>
    <name evidence="2" type="ORF">ERS450000_00331</name>
</gene>
<evidence type="ECO:0000313" key="2">
    <source>
        <dbReference type="EMBL" id="CRY73819.1"/>
    </source>
</evidence>
<evidence type="ECO:0000313" key="3">
    <source>
        <dbReference type="Proteomes" id="UP000057820"/>
    </source>
</evidence>
<sequence length="103" mass="11113">MTATFVNIISVDPARQQELIEVLTEGTEQVIRHRPGFVSVTLLAAVDGSRVITIAQWDGPDDAEATLADPRAQEFAARIAELGVPEAGVYRPAGQFTPPARTR</sequence>